<dbReference type="InterPro" id="IPR036890">
    <property type="entry name" value="HATPase_C_sf"/>
</dbReference>
<dbReference type="Proteomes" id="UP000292535">
    <property type="component" value="Unassembled WGS sequence"/>
</dbReference>
<keyword evidence="2" id="KW-0808">Transferase</keyword>
<gene>
    <name evidence="2" type="ORF">PG2032B_0798</name>
</gene>
<feature type="transmembrane region" description="Helical" evidence="1">
    <location>
        <begin position="70"/>
        <end position="97"/>
    </location>
</feature>
<evidence type="ECO:0000256" key="1">
    <source>
        <dbReference type="SAM" id="Phobius"/>
    </source>
</evidence>
<feature type="transmembrane region" description="Helical" evidence="1">
    <location>
        <begin position="149"/>
        <end position="167"/>
    </location>
</feature>
<feature type="transmembrane region" description="Helical" evidence="1">
    <location>
        <begin position="126"/>
        <end position="143"/>
    </location>
</feature>
<dbReference type="GO" id="GO:0016301">
    <property type="term" value="F:kinase activity"/>
    <property type="evidence" value="ECO:0007669"/>
    <property type="project" value="UniProtKB-KW"/>
</dbReference>
<protein>
    <submittedName>
        <fullName evidence="2">Histidine kinase</fullName>
    </submittedName>
</protein>
<sequence length="407" mass="45135">MHNPYVLPWGTMHRSITRYIRSSWSAFRHPTATQRVLVVVSLVVAVMTVWEMVIYPAHYAVTALLSTVQVIAVLLIPVMPYPMGCIGCLAMLIAMLIPDPSGASMLLGTWECLFCIGYRSKHIANLVWPAAVIAIRLWFSLNLRLQTDAYLFLLALFLLCYAGGALLKQRQAIIRSEHDALLCKQAEQRIAFERRCTSAASLIHDSVTNDLVYTLLALDNLMSDVDDSVLRQMLGTVRDRSSQTLNQVREAIRVLDGDESAIAAEEDRNFTSTIREQAREGDRYLASLGFSGATHTALAAECTGIPVGLRRVILGVMRELYTNIAVHASQQGTYDIRMSADGIRCVIDAVNDVGAATLLPDKPTSRQGLDHHRRIIESYGGDFRTNREDGAWMLHIDVPLNPSSPLV</sequence>
<dbReference type="AlphaFoldDB" id="A0A4Q5AE51"/>
<evidence type="ECO:0000313" key="3">
    <source>
        <dbReference type="Proteomes" id="UP000292535"/>
    </source>
</evidence>
<dbReference type="Gene3D" id="3.30.565.10">
    <property type="entry name" value="Histidine kinase-like ATPase, C-terminal domain"/>
    <property type="match status" value="1"/>
</dbReference>
<keyword evidence="1" id="KW-0812">Transmembrane</keyword>
<feature type="transmembrane region" description="Helical" evidence="1">
    <location>
        <begin position="36"/>
        <end position="58"/>
    </location>
</feature>
<keyword evidence="1" id="KW-1133">Transmembrane helix</keyword>
<keyword evidence="2" id="KW-0418">Kinase</keyword>
<comment type="caution">
    <text evidence="2">The sequence shown here is derived from an EMBL/GenBank/DDBJ whole genome shotgun (WGS) entry which is preliminary data.</text>
</comment>
<name>A0A4Q5AE51_9BIFI</name>
<dbReference type="EMBL" id="RYUQ01000002">
    <property type="protein sequence ID" value="RYQ26202.1"/>
    <property type="molecule type" value="Genomic_DNA"/>
</dbReference>
<proteinExistence type="predicted"/>
<accession>A0A4Q5AE51</accession>
<keyword evidence="1" id="KW-0472">Membrane</keyword>
<organism evidence="2 3">
    <name type="scientific">Bifidobacterium pseudolongum subsp. globosum</name>
    <dbReference type="NCBI Taxonomy" id="1690"/>
    <lineage>
        <taxon>Bacteria</taxon>
        <taxon>Bacillati</taxon>
        <taxon>Actinomycetota</taxon>
        <taxon>Actinomycetes</taxon>
        <taxon>Bifidobacteriales</taxon>
        <taxon>Bifidobacteriaceae</taxon>
        <taxon>Bifidobacterium</taxon>
    </lineage>
</organism>
<reference evidence="2 3" key="1">
    <citation type="submission" date="2018-12" db="EMBL/GenBank/DDBJ databases">
        <title>Unveiling genomic diversity among members of the Bifidobacterium pseudolongum species, a widely distributed gut commensal of the animal kingdom.</title>
        <authorList>
            <person name="Lugli G.A."/>
            <person name="Duranti S."/>
            <person name="Albert K."/>
            <person name="Mancabelli L."/>
            <person name="Napoli S."/>
            <person name="Viappiani A."/>
            <person name="Anzalone R."/>
            <person name="Longhi G."/>
            <person name="Milani C."/>
            <person name="Turroni F."/>
            <person name="Alessandri G."/>
            <person name="Sela D.A."/>
            <person name="Van Sinderen D."/>
            <person name="Ventura M."/>
        </authorList>
    </citation>
    <scope>NUCLEOTIDE SEQUENCE [LARGE SCALE GENOMIC DNA]</scope>
    <source>
        <strain evidence="2 3">2032B</strain>
    </source>
</reference>
<evidence type="ECO:0000313" key="2">
    <source>
        <dbReference type="EMBL" id="RYQ26202.1"/>
    </source>
</evidence>